<evidence type="ECO:0008006" key="3">
    <source>
        <dbReference type="Google" id="ProtNLM"/>
    </source>
</evidence>
<evidence type="ECO:0000313" key="1">
    <source>
        <dbReference type="EMBL" id="GAA2589507.1"/>
    </source>
</evidence>
<gene>
    <name evidence="1" type="ORF">GCM10010411_23010</name>
</gene>
<evidence type="ECO:0000313" key="2">
    <source>
        <dbReference type="Proteomes" id="UP001501509"/>
    </source>
</evidence>
<dbReference type="EMBL" id="BAAATD010000002">
    <property type="protein sequence ID" value="GAA2589507.1"/>
    <property type="molecule type" value="Genomic_DNA"/>
</dbReference>
<comment type="caution">
    <text evidence="1">The sequence shown here is derived from an EMBL/GenBank/DDBJ whole genome shotgun (WGS) entry which is preliminary data.</text>
</comment>
<sequence>MMPEFSVVMRGYDRRQVDELAARVEGTLGRAPLTGAPITLKEFGWIEFDIVVRGYDRFEVDGLMRTYRRELAAFEGVELPADLDERDPGLGLILGSADEDSAGVPGGPGGPGGPAVSEIHGSHSFPVRFRGYDRAQVNELIARIWGTLGRAPLNGLPVTRDELNNPRLDVVLLGYDRPAVEETLGRYLRELLERR</sequence>
<dbReference type="Proteomes" id="UP001501509">
    <property type="component" value="Unassembled WGS sequence"/>
</dbReference>
<organism evidence="1 2">
    <name type="scientific">Actinomadura fulvescens</name>
    <dbReference type="NCBI Taxonomy" id="46160"/>
    <lineage>
        <taxon>Bacteria</taxon>
        <taxon>Bacillati</taxon>
        <taxon>Actinomycetota</taxon>
        <taxon>Actinomycetes</taxon>
        <taxon>Streptosporangiales</taxon>
        <taxon>Thermomonosporaceae</taxon>
        <taxon>Actinomadura</taxon>
    </lineage>
</organism>
<dbReference type="RefSeq" id="WP_344540294.1">
    <property type="nucleotide sequence ID" value="NZ_BAAATD010000002.1"/>
</dbReference>
<dbReference type="NCBIfam" id="TIGR03544">
    <property type="entry name" value="DivI1A_domain"/>
    <property type="match status" value="1"/>
</dbReference>
<name>A0ABP6BYS0_9ACTN</name>
<keyword evidence="2" id="KW-1185">Reference proteome</keyword>
<protein>
    <recommendedName>
        <fullName evidence="3">DivIVA domain-containing protein</fullName>
    </recommendedName>
</protein>
<reference evidence="2" key="1">
    <citation type="journal article" date="2019" name="Int. J. Syst. Evol. Microbiol.">
        <title>The Global Catalogue of Microorganisms (GCM) 10K type strain sequencing project: providing services to taxonomists for standard genome sequencing and annotation.</title>
        <authorList>
            <consortium name="The Broad Institute Genomics Platform"/>
            <consortium name="The Broad Institute Genome Sequencing Center for Infectious Disease"/>
            <person name="Wu L."/>
            <person name="Ma J."/>
        </authorList>
    </citation>
    <scope>NUCLEOTIDE SEQUENCE [LARGE SCALE GENOMIC DNA]</scope>
    <source>
        <strain evidence="2">JCM 6833</strain>
    </source>
</reference>
<accession>A0ABP6BYS0</accession>
<proteinExistence type="predicted"/>
<dbReference type="InterPro" id="IPR019933">
    <property type="entry name" value="DivIVA_domain"/>
</dbReference>